<dbReference type="InterPro" id="IPR011004">
    <property type="entry name" value="Trimer_LpxA-like_sf"/>
</dbReference>
<dbReference type="GO" id="GO:0005829">
    <property type="term" value="C:cytosol"/>
    <property type="evidence" value="ECO:0007669"/>
    <property type="project" value="TreeGrafter"/>
</dbReference>
<dbReference type="AlphaFoldDB" id="C6XVM5"/>
<proteinExistence type="inferred from homology"/>
<gene>
    <name evidence="3" type="ordered locus">Phep_3909</name>
</gene>
<dbReference type="Gene3D" id="2.160.10.10">
    <property type="entry name" value="Hexapeptide repeat proteins"/>
    <property type="match status" value="1"/>
</dbReference>
<comment type="similarity">
    <text evidence="1">Belongs to the transferase hexapeptide repeat family.</text>
</comment>
<evidence type="ECO:0000313" key="3">
    <source>
        <dbReference type="EMBL" id="ACU06100.1"/>
    </source>
</evidence>
<evidence type="ECO:0000313" key="4">
    <source>
        <dbReference type="Proteomes" id="UP000000852"/>
    </source>
</evidence>
<reference evidence="3 4" key="1">
    <citation type="journal article" date="2009" name="Stand. Genomic Sci.">
        <title>Complete genome sequence of Pedobacter heparinus type strain (HIM 762-3).</title>
        <authorList>
            <person name="Han C."/>
            <person name="Spring S."/>
            <person name="Lapidus A."/>
            <person name="Del Rio T.G."/>
            <person name="Tice H."/>
            <person name="Copeland A."/>
            <person name="Cheng J.F."/>
            <person name="Lucas S."/>
            <person name="Chen F."/>
            <person name="Nolan M."/>
            <person name="Bruce D."/>
            <person name="Goodwin L."/>
            <person name="Pitluck S."/>
            <person name="Ivanova N."/>
            <person name="Mavromatis K."/>
            <person name="Mikhailova N."/>
            <person name="Pati A."/>
            <person name="Chen A."/>
            <person name="Palaniappan K."/>
            <person name="Land M."/>
            <person name="Hauser L."/>
            <person name="Chang Y.J."/>
            <person name="Jeffries C.C."/>
            <person name="Saunders E."/>
            <person name="Chertkov O."/>
            <person name="Brettin T."/>
            <person name="Goker M."/>
            <person name="Rohde M."/>
            <person name="Bristow J."/>
            <person name="Eisen J.A."/>
            <person name="Markowitz V."/>
            <person name="Hugenholtz P."/>
            <person name="Kyrpides N.C."/>
            <person name="Klenk H.P."/>
            <person name="Detter J.C."/>
        </authorList>
    </citation>
    <scope>NUCLEOTIDE SEQUENCE [LARGE SCALE GENOMIC DNA]</scope>
    <source>
        <strain evidence="4">ATCC 13125 / DSM 2366 / CIP 104194 / JCM 7457 / NBRC 12017 / NCIMB 9290 / NRRL B-14731 / HIM 762-3</strain>
    </source>
</reference>
<dbReference type="PANTHER" id="PTHR23416:SF23">
    <property type="entry name" value="ACETYLTRANSFERASE C18B11.09C-RELATED"/>
    <property type="match status" value="1"/>
</dbReference>
<protein>
    <submittedName>
        <fullName evidence="3">Transferase hexapeptide repeat containing protein</fullName>
    </submittedName>
</protein>
<dbReference type="GO" id="GO:0008374">
    <property type="term" value="F:O-acyltransferase activity"/>
    <property type="evidence" value="ECO:0007669"/>
    <property type="project" value="TreeGrafter"/>
</dbReference>
<dbReference type="eggNOG" id="COG0110">
    <property type="taxonomic scope" value="Bacteria"/>
</dbReference>
<accession>C6XVM5</accession>
<dbReference type="SUPFAM" id="SSF51161">
    <property type="entry name" value="Trimeric LpxA-like enzymes"/>
    <property type="match status" value="1"/>
</dbReference>
<dbReference type="InterPro" id="IPR051159">
    <property type="entry name" value="Hexapeptide_acetyltransf"/>
</dbReference>
<dbReference type="OrthoDB" id="9814490at2"/>
<dbReference type="KEGG" id="phe:Phep_3909"/>
<name>C6XVM5_PEDHD</name>
<evidence type="ECO:0000256" key="2">
    <source>
        <dbReference type="ARBA" id="ARBA00022679"/>
    </source>
</evidence>
<dbReference type="EMBL" id="CP001681">
    <property type="protein sequence ID" value="ACU06100.1"/>
    <property type="molecule type" value="Genomic_DNA"/>
</dbReference>
<dbReference type="CDD" id="cd05825">
    <property type="entry name" value="LbH_wcaF_like"/>
    <property type="match status" value="1"/>
</dbReference>
<dbReference type="STRING" id="485917.Phep_3909"/>
<sequence>MNKQTDLSTYVHAAAHRNYSPLKRILWFYVNTLIFKTGLFPSSRLKVMLLRCFGAKVGKKVVIRPGVNIKHPWLLSIGTHAWIGENVWIDNLVQVSIGNHVCLSQGATLLTGSHNYKDPAFGLITGAVTLEDGVWIGARATVNHSITASSHAVLTAGSVATKNLEAWFIYQGNPASKTRPRFIS</sequence>
<dbReference type="PANTHER" id="PTHR23416">
    <property type="entry name" value="SIALIC ACID SYNTHASE-RELATED"/>
    <property type="match status" value="1"/>
</dbReference>
<dbReference type="RefSeq" id="WP_015809709.1">
    <property type="nucleotide sequence ID" value="NC_013061.1"/>
</dbReference>
<dbReference type="NCBIfam" id="NF007797">
    <property type="entry name" value="PRK10502.1"/>
    <property type="match status" value="1"/>
</dbReference>
<keyword evidence="2 3" id="KW-0808">Transferase</keyword>
<dbReference type="HOGENOM" id="CLU_051638_7_2_10"/>
<keyword evidence="4" id="KW-1185">Reference proteome</keyword>
<dbReference type="Proteomes" id="UP000000852">
    <property type="component" value="Chromosome"/>
</dbReference>
<evidence type="ECO:0000256" key="1">
    <source>
        <dbReference type="ARBA" id="ARBA00007274"/>
    </source>
</evidence>
<organism evidence="3 4">
    <name type="scientific">Pedobacter heparinus (strain ATCC 13125 / DSM 2366 / CIP 104194 / JCM 7457 / NBRC 12017 / NCIMB 9290 / NRRL B-14731 / HIM 762-3)</name>
    <dbReference type="NCBI Taxonomy" id="485917"/>
    <lineage>
        <taxon>Bacteria</taxon>
        <taxon>Pseudomonadati</taxon>
        <taxon>Bacteroidota</taxon>
        <taxon>Sphingobacteriia</taxon>
        <taxon>Sphingobacteriales</taxon>
        <taxon>Sphingobacteriaceae</taxon>
        <taxon>Pedobacter</taxon>
    </lineage>
</organism>